<reference evidence="3 4" key="1">
    <citation type="journal article" date="2022" name="Int. J. Syst. Evol. Microbiol.">
        <title>Noviherbaspirillum aridicola sp. nov., isolated from an arid soil in Pakistan.</title>
        <authorList>
            <person name="Khan I.U."/>
            <person name="Saqib M."/>
            <person name="Amin A."/>
            <person name="Hussain F."/>
            <person name="Li L."/>
            <person name="Liu Y.H."/>
            <person name="Fang B.Z."/>
            <person name="Ahmed I."/>
            <person name="Li W.J."/>
        </authorList>
    </citation>
    <scope>NUCLEOTIDE SEQUENCE [LARGE SCALE GENOMIC DNA]</scope>
    <source>
        <strain evidence="3 4">NCCP-691</strain>
    </source>
</reference>
<dbReference type="InterPro" id="IPR002818">
    <property type="entry name" value="DJ-1/PfpI"/>
</dbReference>
<sequence>MFGSKNLKRARVAVLAADGYEKAELTAPADALRERGARVEIVSLHPGSIRGVNLHEPAGRIRVDHSLADADAGAYDALLIPGGLVNPDLLRQSAEARAFVRAFDTAGKPVASLCHGPGVLASAGLARGRMLTSWPGLREEFVQAGAAWRDEAVVRDRNWVTGRSPQDMNAFIRAMCDLFAEAGAAAAGGPRLQPAAPVQKAQRVLRSLPRPSAKTLLGLAVIGAGIAVATRRRHSVAG</sequence>
<dbReference type="PANTHER" id="PTHR42733">
    <property type="entry name" value="DJ-1 PROTEIN"/>
    <property type="match status" value="1"/>
</dbReference>
<keyword evidence="4" id="KW-1185">Reference proteome</keyword>
<evidence type="ECO:0000313" key="3">
    <source>
        <dbReference type="EMBL" id="GIZ52365.1"/>
    </source>
</evidence>
<comment type="similarity">
    <text evidence="1">Belongs to the peptidase C56 family.</text>
</comment>
<evidence type="ECO:0000256" key="1">
    <source>
        <dbReference type="ARBA" id="ARBA00008542"/>
    </source>
</evidence>
<name>A0ABQ4Q592_9BURK</name>
<dbReference type="PROSITE" id="PS51276">
    <property type="entry name" value="PEPTIDASE_C56_PFPI"/>
    <property type="match status" value="1"/>
</dbReference>
<gene>
    <name evidence="3" type="ORF">NCCP691_23790</name>
</gene>
<dbReference type="NCBIfam" id="TIGR01382">
    <property type="entry name" value="PfpI"/>
    <property type="match status" value="1"/>
</dbReference>
<evidence type="ECO:0000259" key="2">
    <source>
        <dbReference type="Pfam" id="PF01965"/>
    </source>
</evidence>
<dbReference type="EMBL" id="BPMK01000009">
    <property type="protein sequence ID" value="GIZ52365.1"/>
    <property type="molecule type" value="Genomic_DNA"/>
</dbReference>
<keyword evidence="3" id="KW-0315">Glutamine amidotransferase</keyword>
<dbReference type="Pfam" id="PF01965">
    <property type="entry name" value="DJ-1_PfpI"/>
    <property type="match status" value="1"/>
</dbReference>
<dbReference type="InterPro" id="IPR029062">
    <property type="entry name" value="Class_I_gatase-like"/>
</dbReference>
<dbReference type="InterPro" id="IPR006286">
    <property type="entry name" value="C56_PfpI-like"/>
</dbReference>
<accession>A0ABQ4Q592</accession>
<evidence type="ECO:0000313" key="4">
    <source>
        <dbReference type="Proteomes" id="UP000887222"/>
    </source>
</evidence>
<protein>
    <submittedName>
        <fullName evidence="3">Glutamine amidotransferase</fullName>
    </submittedName>
</protein>
<dbReference type="SUPFAM" id="SSF52317">
    <property type="entry name" value="Class I glutamine amidotransferase-like"/>
    <property type="match status" value="1"/>
</dbReference>
<feature type="domain" description="DJ-1/PfpI" evidence="2">
    <location>
        <begin position="11"/>
        <end position="175"/>
    </location>
</feature>
<dbReference type="RefSeq" id="WP_220808606.1">
    <property type="nucleotide sequence ID" value="NZ_BPMK01000009.1"/>
</dbReference>
<dbReference type="Proteomes" id="UP000887222">
    <property type="component" value="Unassembled WGS sequence"/>
</dbReference>
<organism evidence="3 4">
    <name type="scientific">Noviherbaspirillum aridicola</name>
    <dbReference type="NCBI Taxonomy" id="2849687"/>
    <lineage>
        <taxon>Bacteria</taxon>
        <taxon>Pseudomonadati</taxon>
        <taxon>Pseudomonadota</taxon>
        <taxon>Betaproteobacteria</taxon>
        <taxon>Burkholderiales</taxon>
        <taxon>Oxalobacteraceae</taxon>
        <taxon>Noviherbaspirillum</taxon>
    </lineage>
</organism>
<dbReference type="CDD" id="cd03134">
    <property type="entry name" value="GATase1_PfpI_like"/>
    <property type="match status" value="1"/>
</dbReference>
<proteinExistence type="inferred from homology"/>
<dbReference type="PANTHER" id="PTHR42733:SF12">
    <property type="entry name" value="PROTEINASE"/>
    <property type="match status" value="1"/>
</dbReference>
<comment type="caution">
    <text evidence="3">The sequence shown here is derived from an EMBL/GenBank/DDBJ whole genome shotgun (WGS) entry which is preliminary data.</text>
</comment>
<dbReference type="Gene3D" id="3.40.50.880">
    <property type="match status" value="1"/>
</dbReference>